<evidence type="ECO:0008006" key="4">
    <source>
        <dbReference type="Google" id="ProtNLM"/>
    </source>
</evidence>
<dbReference type="Proteomes" id="UP000320184">
    <property type="component" value="Unassembled WGS sequence"/>
</dbReference>
<organism evidence="2 3">
    <name type="scientific">Eiseniibacteriota bacterium</name>
    <dbReference type="NCBI Taxonomy" id="2212470"/>
    <lineage>
        <taxon>Bacteria</taxon>
        <taxon>Candidatus Eiseniibacteriota</taxon>
    </lineage>
</organism>
<dbReference type="AlphaFoldDB" id="A0A538SC75"/>
<sequence length="290" mass="31641">MRKPVMFALVAVIILLAGATSVLYMRYQKTSADYASTKSEQEKTQARYDQTIQAVAEIQDSLNAISFGEASVQMRSGDLQAEQRLSGPNGREALDRIALLRAGILRSKARIQQLESSMKTNGTKIAGLEKMIKNLKSTVSEKEGLIAQLSGQVDSLQTEVTGLASTVQETQDTLRIRDQTLEERRRELATVYYIVGKKKDLRDAGVVVAKGGVLGLGKTLQPLGSSNETAFTALDTDQETVVRVSAPKAKVLSAQPASSYELKLVDGQMELHIVNPMEFRKVKQLVILAG</sequence>
<protein>
    <recommendedName>
        <fullName evidence="4">Chromosome partition protein Smc</fullName>
    </recommendedName>
</protein>
<accession>A0A538SC75</accession>
<keyword evidence="1" id="KW-0175">Coiled coil</keyword>
<feature type="coiled-coil region" evidence="1">
    <location>
        <begin position="125"/>
        <end position="159"/>
    </location>
</feature>
<reference evidence="2 3" key="1">
    <citation type="journal article" date="2019" name="Nat. Microbiol.">
        <title>Mediterranean grassland soil C-N compound turnover is dependent on rainfall and depth, and is mediated by genomically divergent microorganisms.</title>
        <authorList>
            <person name="Diamond S."/>
            <person name="Andeer P.F."/>
            <person name="Li Z."/>
            <person name="Crits-Christoph A."/>
            <person name="Burstein D."/>
            <person name="Anantharaman K."/>
            <person name="Lane K.R."/>
            <person name="Thomas B.C."/>
            <person name="Pan C."/>
            <person name="Northen T.R."/>
            <person name="Banfield J.F."/>
        </authorList>
    </citation>
    <scope>NUCLEOTIDE SEQUENCE [LARGE SCALE GENOMIC DNA]</scope>
    <source>
        <strain evidence="2">WS_3</strain>
    </source>
</reference>
<evidence type="ECO:0000313" key="2">
    <source>
        <dbReference type="EMBL" id="TMQ48962.1"/>
    </source>
</evidence>
<comment type="caution">
    <text evidence="2">The sequence shown here is derived from an EMBL/GenBank/DDBJ whole genome shotgun (WGS) entry which is preliminary data.</text>
</comment>
<evidence type="ECO:0000313" key="3">
    <source>
        <dbReference type="Proteomes" id="UP000320184"/>
    </source>
</evidence>
<dbReference type="EMBL" id="VBOT01000130">
    <property type="protein sequence ID" value="TMQ48962.1"/>
    <property type="molecule type" value="Genomic_DNA"/>
</dbReference>
<gene>
    <name evidence="2" type="ORF">E6K73_10780</name>
</gene>
<dbReference type="Gene3D" id="1.20.5.340">
    <property type="match status" value="1"/>
</dbReference>
<evidence type="ECO:0000256" key="1">
    <source>
        <dbReference type="SAM" id="Coils"/>
    </source>
</evidence>
<name>A0A538SC75_UNCEI</name>
<proteinExistence type="predicted"/>